<keyword evidence="2" id="KW-1185">Reference proteome</keyword>
<gene>
    <name evidence="1" type="ORF">AURDEDRAFT_127357</name>
</gene>
<dbReference type="Proteomes" id="UP000006514">
    <property type="component" value="Unassembled WGS sequence"/>
</dbReference>
<evidence type="ECO:0000313" key="1">
    <source>
        <dbReference type="EMBL" id="EJD40974.1"/>
    </source>
</evidence>
<protein>
    <submittedName>
        <fullName evidence="1">Uncharacterized protein</fullName>
    </submittedName>
</protein>
<evidence type="ECO:0000313" key="2">
    <source>
        <dbReference type="Proteomes" id="UP000006514"/>
    </source>
</evidence>
<dbReference type="EMBL" id="JH687797">
    <property type="protein sequence ID" value="EJD40974.1"/>
    <property type="molecule type" value="Genomic_DNA"/>
</dbReference>
<organism evidence="1 2">
    <name type="scientific">Auricularia subglabra (strain TFB-10046 / SS5)</name>
    <name type="common">White-rot fungus</name>
    <name type="synonym">Auricularia delicata (strain TFB10046)</name>
    <dbReference type="NCBI Taxonomy" id="717982"/>
    <lineage>
        <taxon>Eukaryota</taxon>
        <taxon>Fungi</taxon>
        <taxon>Dikarya</taxon>
        <taxon>Basidiomycota</taxon>
        <taxon>Agaricomycotina</taxon>
        <taxon>Agaricomycetes</taxon>
        <taxon>Auriculariales</taxon>
        <taxon>Auriculariaceae</taxon>
        <taxon>Auricularia</taxon>
    </lineage>
</organism>
<sequence length="123" mass="13018">MCYLRKVIEISAAPGSADTDSQGGWQRAPSPVVFAVSSSLRIVLRILEVLDSDLASRPEHGAGKAQCLEGDRAEEAVDLRNVVQGVRECGQGADDNRFDKMSDVPIVAGGVQDLPKDPIVGAT</sequence>
<proteinExistence type="predicted"/>
<dbReference type="AlphaFoldDB" id="J0WYG9"/>
<dbReference type="InParanoid" id="J0WYG9"/>
<dbReference type="KEGG" id="adl:AURDEDRAFT_127357"/>
<reference evidence="2" key="1">
    <citation type="journal article" date="2012" name="Science">
        <title>The Paleozoic origin of enzymatic lignin decomposition reconstructed from 31 fungal genomes.</title>
        <authorList>
            <person name="Floudas D."/>
            <person name="Binder M."/>
            <person name="Riley R."/>
            <person name="Barry K."/>
            <person name="Blanchette R.A."/>
            <person name="Henrissat B."/>
            <person name="Martinez A.T."/>
            <person name="Otillar R."/>
            <person name="Spatafora J.W."/>
            <person name="Yadav J.S."/>
            <person name="Aerts A."/>
            <person name="Benoit I."/>
            <person name="Boyd A."/>
            <person name="Carlson A."/>
            <person name="Copeland A."/>
            <person name="Coutinho P.M."/>
            <person name="de Vries R.P."/>
            <person name="Ferreira P."/>
            <person name="Findley K."/>
            <person name="Foster B."/>
            <person name="Gaskell J."/>
            <person name="Glotzer D."/>
            <person name="Gorecki P."/>
            <person name="Heitman J."/>
            <person name="Hesse C."/>
            <person name="Hori C."/>
            <person name="Igarashi K."/>
            <person name="Jurgens J.A."/>
            <person name="Kallen N."/>
            <person name="Kersten P."/>
            <person name="Kohler A."/>
            <person name="Kuees U."/>
            <person name="Kumar T.K.A."/>
            <person name="Kuo A."/>
            <person name="LaButti K."/>
            <person name="Larrondo L.F."/>
            <person name="Lindquist E."/>
            <person name="Ling A."/>
            <person name="Lombard V."/>
            <person name="Lucas S."/>
            <person name="Lundell T."/>
            <person name="Martin R."/>
            <person name="McLaughlin D.J."/>
            <person name="Morgenstern I."/>
            <person name="Morin E."/>
            <person name="Murat C."/>
            <person name="Nagy L.G."/>
            <person name="Nolan M."/>
            <person name="Ohm R.A."/>
            <person name="Patyshakuliyeva A."/>
            <person name="Rokas A."/>
            <person name="Ruiz-Duenas F.J."/>
            <person name="Sabat G."/>
            <person name="Salamov A."/>
            <person name="Samejima M."/>
            <person name="Schmutz J."/>
            <person name="Slot J.C."/>
            <person name="St John F."/>
            <person name="Stenlid J."/>
            <person name="Sun H."/>
            <person name="Sun S."/>
            <person name="Syed K."/>
            <person name="Tsang A."/>
            <person name="Wiebenga A."/>
            <person name="Young D."/>
            <person name="Pisabarro A."/>
            <person name="Eastwood D.C."/>
            <person name="Martin F."/>
            <person name="Cullen D."/>
            <person name="Grigoriev I.V."/>
            <person name="Hibbett D.S."/>
        </authorList>
    </citation>
    <scope>NUCLEOTIDE SEQUENCE [LARGE SCALE GENOMIC DNA]</scope>
    <source>
        <strain evidence="2">TFB10046</strain>
    </source>
</reference>
<name>J0WYG9_AURST</name>
<accession>J0WYG9</accession>